<dbReference type="GO" id="GO:0034976">
    <property type="term" value="P:response to endoplasmic reticulum stress"/>
    <property type="evidence" value="ECO:0007669"/>
    <property type="project" value="TreeGrafter"/>
</dbReference>
<reference evidence="9 10" key="1">
    <citation type="submission" date="2021-12" db="EMBL/GenBank/DDBJ databases">
        <title>High titer production of polyol ester of fatty acids by Rhodotorula paludigena BS15 towards product separation-free biomass refinery.</title>
        <authorList>
            <person name="Mano J."/>
            <person name="Ono H."/>
            <person name="Tanaka T."/>
            <person name="Naito K."/>
            <person name="Sushida H."/>
            <person name="Ike M."/>
            <person name="Tokuyasu K."/>
            <person name="Kitaoka M."/>
        </authorList>
    </citation>
    <scope>NUCLEOTIDE SEQUENCE [LARGE SCALE GENOMIC DNA]</scope>
    <source>
        <strain evidence="9 10">BS15</strain>
    </source>
</reference>
<keyword evidence="10" id="KW-1185">Reference proteome</keyword>
<dbReference type="PANTHER" id="PTHR18929">
    <property type="entry name" value="PROTEIN DISULFIDE ISOMERASE"/>
    <property type="match status" value="1"/>
</dbReference>
<dbReference type="AlphaFoldDB" id="A0AAV5GWG1"/>
<comment type="similarity">
    <text evidence="3">Belongs to the protein disulfide isomerase family.</text>
</comment>
<dbReference type="SUPFAM" id="SSF52833">
    <property type="entry name" value="Thioredoxin-like"/>
    <property type="match status" value="1"/>
</dbReference>
<dbReference type="EMBL" id="BQKY01000015">
    <property type="protein sequence ID" value="GJN93836.1"/>
    <property type="molecule type" value="Genomic_DNA"/>
</dbReference>
<dbReference type="GO" id="GO:0005788">
    <property type="term" value="C:endoplasmic reticulum lumen"/>
    <property type="evidence" value="ECO:0007669"/>
    <property type="project" value="UniProtKB-SubCell"/>
</dbReference>
<dbReference type="Pfam" id="PF00085">
    <property type="entry name" value="Thioredoxin"/>
    <property type="match status" value="1"/>
</dbReference>
<comment type="catalytic activity">
    <reaction evidence="1">
        <text>Catalyzes the rearrangement of -S-S- bonds in proteins.</text>
        <dbReference type="EC" id="5.3.4.1"/>
    </reaction>
</comment>
<feature type="domain" description="Thioredoxin" evidence="8">
    <location>
        <begin position="21"/>
        <end position="96"/>
    </location>
</feature>
<comment type="caution">
    <text evidence="9">The sequence shown here is derived from an EMBL/GenBank/DDBJ whole genome shotgun (WGS) entry which is preliminary data.</text>
</comment>
<dbReference type="PANTHER" id="PTHR18929:SF132">
    <property type="entry name" value="PROTEIN DISULFIDE-ISOMERASE A3"/>
    <property type="match status" value="1"/>
</dbReference>
<evidence type="ECO:0000256" key="7">
    <source>
        <dbReference type="ARBA" id="ARBA00023284"/>
    </source>
</evidence>
<protein>
    <recommendedName>
        <fullName evidence="4">protein disulfide-isomerase</fullName>
        <ecNumber evidence="4">5.3.4.1</ecNumber>
    </recommendedName>
</protein>
<evidence type="ECO:0000259" key="8">
    <source>
        <dbReference type="Pfam" id="PF00085"/>
    </source>
</evidence>
<dbReference type="InterPro" id="IPR013766">
    <property type="entry name" value="Thioredoxin_domain"/>
</dbReference>
<dbReference type="EC" id="5.3.4.1" evidence="4"/>
<evidence type="ECO:0000256" key="1">
    <source>
        <dbReference type="ARBA" id="ARBA00001182"/>
    </source>
</evidence>
<evidence type="ECO:0000313" key="10">
    <source>
        <dbReference type="Proteomes" id="UP001342314"/>
    </source>
</evidence>
<evidence type="ECO:0000256" key="6">
    <source>
        <dbReference type="ARBA" id="ARBA00023235"/>
    </source>
</evidence>
<evidence type="ECO:0000256" key="3">
    <source>
        <dbReference type="ARBA" id="ARBA00006347"/>
    </source>
</evidence>
<dbReference type="GO" id="GO:0003756">
    <property type="term" value="F:protein disulfide isomerase activity"/>
    <property type="evidence" value="ECO:0007669"/>
    <property type="project" value="UniProtKB-EC"/>
</dbReference>
<dbReference type="Proteomes" id="UP001342314">
    <property type="component" value="Unassembled WGS sequence"/>
</dbReference>
<dbReference type="Gene3D" id="3.40.30.10">
    <property type="entry name" value="Glutaredoxin"/>
    <property type="match status" value="1"/>
</dbReference>
<proteinExistence type="inferred from homology"/>
<comment type="subcellular location">
    <subcellularLocation>
        <location evidence="2">Endoplasmic reticulum lumen</location>
    </subcellularLocation>
</comment>
<organism evidence="9 10">
    <name type="scientific">Rhodotorula paludigena</name>
    <dbReference type="NCBI Taxonomy" id="86838"/>
    <lineage>
        <taxon>Eukaryota</taxon>
        <taxon>Fungi</taxon>
        <taxon>Dikarya</taxon>
        <taxon>Basidiomycota</taxon>
        <taxon>Pucciniomycotina</taxon>
        <taxon>Microbotryomycetes</taxon>
        <taxon>Sporidiobolales</taxon>
        <taxon>Sporidiobolaceae</taxon>
        <taxon>Rhodotorula</taxon>
    </lineage>
</organism>
<dbReference type="GO" id="GO:0006457">
    <property type="term" value="P:protein folding"/>
    <property type="evidence" value="ECO:0007669"/>
    <property type="project" value="TreeGrafter"/>
</dbReference>
<keyword evidence="7" id="KW-0676">Redox-active center</keyword>
<keyword evidence="5" id="KW-0256">Endoplasmic reticulum</keyword>
<sequence>MPRTRTSLSSSTRRVFLSNLSCKKLKPTWDSLGERYAAVKDKLTVAKFDATENDVPASAGFRISGFPTIKFKAAGSSEWVSYEGDRLLDSFVEFLDANATNDINEPDNLEAELDGETEVKSGRHDELVRRALVLSGSLWPLTPLL</sequence>
<keyword evidence="6" id="KW-0413">Isomerase</keyword>
<gene>
    <name evidence="9" type="ORF">Rhopal_006895-T1</name>
</gene>
<name>A0AAV5GWG1_9BASI</name>
<evidence type="ECO:0000256" key="5">
    <source>
        <dbReference type="ARBA" id="ARBA00022824"/>
    </source>
</evidence>
<evidence type="ECO:0000313" key="9">
    <source>
        <dbReference type="EMBL" id="GJN93836.1"/>
    </source>
</evidence>
<evidence type="ECO:0000256" key="4">
    <source>
        <dbReference type="ARBA" id="ARBA00012723"/>
    </source>
</evidence>
<dbReference type="InterPro" id="IPR036249">
    <property type="entry name" value="Thioredoxin-like_sf"/>
</dbReference>
<evidence type="ECO:0000256" key="2">
    <source>
        <dbReference type="ARBA" id="ARBA00004319"/>
    </source>
</evidence>
<accession>A0AAV5GWG1</accession>